<dbReference type="InterPro" id="IPR045584">
    <property type="entry name" value="Pilin-like"/>
</dbReference>
<dbReference type="InterPro" id="IPR013545">
    <property type="entry name" value="T2SS_protein-GspG_C"/>
</dbReference>
<feature type="transmembrane region" description="Helical" evidence="1">
    <location>
        <begin position="12"/>
        <end position="31"/>
    </location>
</feature>
<feature type="transmembrane region" description="Helical" evidence="1">
    <location>
        <begin position="197"/>
        <end position="215"/>
    </location>
</feature>
<gene>
    <name evidence="3" type="ORF">V5E97_10615</name>
</gene>
<evidence type="ECO:0000256" key="1">
    <source>
        <dbReference type="SAM" id="Phobius"/>
    </source>
</evidence>
<evidence type="ECO:0000259" key="2">
    <source>
        <dbReference type="Pfam" id="PF08334"/>
    </source>
</evidence>
<dbReference type="AlphaFoldDB" id="A0AAU7CMX4"/>
<sequence length="220" mass="24734">MPGTTQSVWLRVLISTTIGVAMAGITFESAFRGMRDASAYEDSHREAFRNVTLIRESLEAFRKESGRYPRNLADLKGTRSDSLETDSSGRVLDPWKHPFEYSSDGQRYTLRSLGLDGKPGGLGLARDLDAREIVLRDKVYEFPRHDFRPTFWQYTFNLNTTTPVKVACALAGLFAAVACFVTLGNQHIRRANMLGRLFITLLMCCFITSIITALHTPSHH</sequence>
<dbReference type="SUPFAM" id="SSF54523">
    <property type="entry name" value="Pili subunits"/>
    <property type="match status" value="1"/>
</dbReference>
<accession>A0AAU7CMX4</accession>
<dbReference type="RefSeq" id="WP_406699312.1">
    <property type="nucleotide sequence ID" value="NZ_CP155447.1"/>
</dbReference>
<evidence type="ECO:0000313" key="3">
    <source>
        <dbReference type="EMBL" id="XBH06462.1"/>
    </source>
</evidence>
<keyword evidence="1" id="KW-0812">Transmembrane</keyword>
<reference evidence="3" key="1">
    <citation type="submission" date="2024-05" db="EMBL/GenBank/DDBJ databases">
        <title>Planctomycetes of the genus Singulisphaera possess chitinolytic capabilities.</title>
        <authorList>
            <person name="Ivanova A."/>
        </authorList>
    </citation>
    <scope>NUCLEOTIDE SEQUENCE</scope>
    <source>
        <strain evidence="3">Ch08T</strain>
    </source>
</reference>
<keyword evidence="1" id="KW-1133">Transmembrane helix</keyword>
<feature type="domain" description="Type II secretion system protein GspG C-terminal" evidence="2">
    <location>
        <begin position="45"/>
        <end position="128"/>
    </location>
</feature>
<dbReference type="Gene3D" id="3.30.700.10">
    <property type="entry name" value="Glycoprotein, Type 4 Pilin"/>
    <property type="match status" value="1"/>
</dbReference>
<dbReference type="Pfam" id="PF08334">
    <property type="entry name" value="T2SSG"/>
    <property type="match status" value="1"/>
</dbReference>
<feature type="transmembrane region" description="Helical" evidence="1">
    <location>
        <begin position="164"/>
        <end position="185"/>
    </location>
</feature>
<keyword evidence="1" id="KW-0472">Membrane</keyword>
<name>A0AAU7CMX4_9BACT</name>
<organism evidence="3">
    <name type="scientific">Singulisphaera sp. Ch08</name>
    <dbReference type="NCBI Taxonomy" id="3120278"/>
    <lineage>
        <taxon>Bacteria</taxon>
        <taxon>Pseudomonadati</taxon>
        <taxon>Planctomycetota</taxon>
        <taxon>Planctomycetia</taxon>
        <taxon>Isosphaerales</taxon>
        <taxon>Isosphaeraceae</taxon>
        <taxon>Singulisphaera</taxon>
    </lineage>
</organism>
<dbReference type="EMBL" id="CP155447">
    <property type="protein sequence ID" value="XBH06462.1"/>
    <property type="molecule type" value="Genomic_DNA"/>
</dbReference>
<protein>
    <submittedName>
        <fullName evidence="3">Type II secretion system protein GspG</fullName>
    </submittedName>
</protein>
<proteinExistence type="predicted"/>